<feature type="repeat" description="ANK" evidence="3">
    <location>
        <begin position="381"/>
        <end position="407"/>
    </location>
</feature>
<dbReference type="SMART" id="SM00248">
    <property type="entry name" value="ANK"/>
    <property type="match status" value="2"/>
</dbReference>
<keyword evidence="4" id="KW-0802">TPR repeat</keyword>
<reference evidence="5" key="1">
    <citation type="submission" date="2021-02" db="EMBL/GenBank/DDBJ databases">
        <authorList>
            <person name="Dougan E. K."/>
            <person name="Rhodes N."/>
            <person name="Thang M."/>
            <person name="Chan C."/>
        </authorList>
    </citation>
    <scope>NUCLEOTIDE SEQUENCE</scope>
</reference>
<evidence type="ECO:0000313" key="5">
    <source>
        <dbReference type="EMBL" id="CAE7335454.1"/>
    </source>
</evidence>
<dbReference type="InterPro" id="IPR002110">
    <property type="entry name" value="Ankyrin_rpt"/>
</dbReference>
<keyword evidence="1" id="KW-0677">Repeat</keyword>
<gene>
    <name evidence="5" type="primary">ANKRD54</name>
    <name evidence="5" type="ORF">SPIL2461_LOCUS7846</name>
</gene>
<dbReference type="InterPro" id="IPR019734">
    <property type="entry name" value="TPR_rpt"/>
</dbReference>
<dbReference type="Proteomes" id="UP000649617">
    <property type="component" value="Unassembled WGS sequence"/>
</dbReference>
<dbReference type="SUPFAM" id="SSF48452">
    <property type="entry name" value="TPR-like"/>
    <property type="match status" value="1"/>
</dbReference>
<dbReference type="PANTHER" id="PTHR24201">
    <property type="entry name" value="ANK_REP_REGION DOMAIN-CONTAINING PROTEIN"/>
    <property type="match status" value="1"/>
</dbReference>
<dbReference type="PROSITE" id="PS50005">
    <property type="entry name" value="TPR"/>
    <property type="match status" value="1"/>
</dbReference>
<dbReference type="GO" id="GO:0005634">
    <property type="term" value="C:nucleus"/>
    <property type="evidence" value="ECO:0007669"/>
    <property type="project" value="TreeGrafter"/>
</dbReference>
<proteinExistence type="predicted"/>
<dbReference type="PANTHER" id="PTHR24201:SF2">
    <property type="entry name" value="ANKYRIN REPEAT DOMAIN-CONTAINING PROTEIN 42"/>
    <property type="match status" value="1"/>
</dbReference>
<evidence type="ECO:0000256" key="4">
    <source>
        <dbReference type="PROSITE-ProRule" id="PRU00339"/>
    </source>
</evidence>
<sequence>MPRPPRQHLMLSGRFNAPQKVNYIKAVKAELDSVWKIMTFMVQAGPGENFGDQTDEGLFMAKAMVAFVTDDYGAKTGAGYETFEEVKYAIVNKLPIIPVKMCREYPPTPTDSDGGIKGMSQNSKALPSSLVRIEDENMTNPKAVARQIAESWFQLFPDQRQASTSSGGYAAQSVPAPSVLPELKHPQEQVQRLLNESDNLLKQGDFHGAMAKSRQALEADPQSPWANYLLGLAMWQWGSRPGAIQHVLQAREGMPNSAQLHGNLAAMYGSQGNVEKAFYFYAEAARLDPNDQDFKEGLAKKKLEKQKLEEQEKLNRKLKDIARDGSAEELRGLLKAGADMAWIDCIDFNRSALSSAAMSGNAPTVQALLDARAYPDIHGFGGMAPLHHAAKNGYGHVVQILLKAGANKFLKCNGKTPLEEVLCDNYASAATKEAMQKLLR</sequence>
<evidence type="ECO:0000313" key="6">
    <source>
        <dbReference type="Proteomes" id="UP000649617"/>
    </source>
</evidence>
<dbReference type="PROSITE" id="PS50088">
    <property type="entry name" value="ANK_REPEAT"/>
    <property type="match status" value="1"/>
</dbReference>
<dbReference type="InterPro" id="IPR036770">
    <property type="entry name" value="Ankyrin_rpt-contain_sf"/>
</dbReference>
<keyword evidence="2 3" id="KW-0040">ANK repeat</keyword>
<dbReference type="InterPro" id="IPR050776">
    <property type="entry name" value="Ank_Repeat/CDKN_Inhibitor"/>
</dbReference>
<dbReference type="Gene3D" id="1.25.40.20">
    <property type="entry name" value="Ankyrin repeat-containing domain"/>
    <property type="match status" value="1"/>
</dbReference>
<dbReference type="AlphaFoldDB" id="A0A812P489"/>
<protein>
    <submittedName>
        <fullName evidence="5">ANKRD54 protein</fullName>
    </submittedName>
</protein>
<dbReference type="OrthoDB" id="438643at2759"/>
<dbReference type="SUPFAM" id="SSF48403">
    <property type="entry name" value="Ankyrin repeat"/>
    <property type="match status" value="1"/>
</dbReference>
<comment type="caution">
    <text evidence="5">The sequence shown here is derived from an EMBL/GenBank/DDBJ whole genome shotgun (WGS) entry which is preliminary data.</text>
</comment>
<accession>A0A812P489</accession>
<dbReference type="PROSITE" id="PS50297">
    <property type="entry name" value="ANK_REP_REGION"/>
    <property type="match status" value="1"/>
</dbReference>
<feature type="repeat" description="TPR" evidence="4">
    <location>
        <begin position="258"/>
        <end position="291"/>
    </location>
</feature>
<organism evidence="5 6">
    <name type="scientific">Symbiodinium pilosum</name>
    <name type="common">Dinoflagellate</name>
    <dbReference type="NCBI Taxonomy" id="2952"/>
    <lineage>
        <taxon>Eukaryota</taxon>
        <taxon>Sar</taxon>
        <taxon>Alveolata</taxon>
        <taxon>Dinophyceae</taxon>
        <taxon>Suessiales</taxon>
        <taxon>Symbiodiniaceae</taxon>
        <taxon>Symbiodinium</taxon>
    </lineage>
</organism>
<name>A0A812P489_SYMPI</name>
<dbReference type="InterPro" id="IPR011990">
    <property type="entry name" value="TPR-like_helical_dom_sf"/>
</dbReference>
<dbReference type="Pfam" id="PF14559">
    <property type="entry name" value="TPR_19"/>
    <property type="match status" value="1"/>
</dbReference>
<dbReference type="Pfam" id="PF12796">
    <property type="entry name" value="Ank_2"/>
    <property type="match status" value="1"/>
</dbReference>
<evidence type="ECO:0000256" key="2">
    <source>
        <dbReference type="ARBA" id="ARBA00023043"/>
    </source>
</evidence>
<keyword evidence="6" id="KW-1185">Reference proteome</keyword>
<evidence type="ECO:0000256" key="3">
    <source>
        <dbReference type="PROSITE-ProRule" id="PRU00023"/>
    </source>
</evidence>
<dbReference type="SMART" id="SM00028">
    <property type="entry name" value="TPR"/>
    <property type="match status" value="2"/>
</dbReference>
<evidence type="ECO:0000256" key="1">
    <source>
        <dbReference type="ARBA" id="ARBA00022737"/>
    </source>
</evidence>
<dbReference type="EMBL" id="CAJNIZ010012559">
    <property type="protein sequence ID" value="CAE7335454.1"/>
    <property type="molecule type" value="Genomic_DNA"/>
</dbReference>
<dbReference type="Gene3D" id="1.25.40.10">
    <property type="entry name" value="Tetratricopeptide repeat domain"/>
    <property type="match status" value="1"/>
</dbReference>